<evidence type="ECO:0000256" key="3">
    <source>
        <dbReference type="ARBA" id="ARBA00023272"/>
    </source>
</evidence>
<accession>A0A3Q3AIJ4</accession>
<dbReference type="Pfam" id="PF05361">
    <property type="entry name" value="PP1_inhibitor"/>
    <property type="match status" value="1"/>
</dbReference>
<keyword evidence="3" id="KW-0650">Protein phosphatase inhibitor</keyword>
<dbReference type="GO" id="GO:0005737">
    <property type="term" value="C:cytoplasm"/>
    <property type="evidence" value="ECO:0007669"/>
    <property type="project" value="InterPro"/>
</dbReference>
<evidence type="ECO:0000313" key="4">
    <source>
        <dbReference type="Ensembl" id="ENSKMAP00000016010.1"/>
    </source>
</evidence>
<dbReference type="SUPFAM" id="SSF81790">
    <property type="entry name" value="Myosin phosphatase inhibitor 17kDa protein, CPI-17"/>
    <property type="match status" value="1"/>
</dbReference>
<dbReference type="Proteomes" id="UP000264800">
    <property type="component" value="Unplaced"/>
</dbReference>
<dbReference type="PANTHER" id="PTHR16188:SF6">
    <property type="entry name" value="PROTEIN PHOSPHATASE 1 REGULATORY SUBUNIT 14C"/>
    <property type="match status" value="1"/>
</dbReference>
<dbReference type="AlphaFoldDB" id="A0A3Q3AIJ4"/>
<protein>
    <recommendedName>
        <fullName evidence="6">Protein phosphatase 1, regulatory (inhibitor) subunit 14C</fullName>
    </recommendedName>
</protein>
<dbReference type="PANTHER" id="PTHR16188">
    <property type="entry name" value="PROTEIN PHOSPHATASE 1 INHIBITOR POTENTIATED BY PROTEIN KINASE C"/>
    <property type="match status" value="1"/>
</dbReference>
<dbReference type="Gene3D" id="1.10.150.220">
    <property type="entry name" value="CPI-17"/>
    <property type="match status" value="1"/>
</dbReference>
<comment type="similarity">
    <text evidence="1">Belongs to the PP1 inhibitor family.</text>
</comment>
<sequence length="137" mass="15284">MSAASTKTSASPLPSDNSHVFFQVAPPVVNCERSAPPIEKKQGKVTVRYDRKELRKRLELEEWIVDSLADLYDCEEVSGEGGGGGASLYLRQHMETRSPDSFSLYVFCPDMQVERISGKQDAKISVPSRRHIFISAH</sequence>
<keyword evidence="5" id="KW-1185">Reference proteome</keyword>
<dbReference type="STRING" id="37003.ENSKMAP00000016010"/>
<name>A0A3Q3AIJ4_KRYMA</name>
<reference evidence="4" key="2">
    <citation type="submission" date="2025-09" db="UniProtKB">
        <authorList>
            <consortium name="Ensembl"/>
        </authorList>
    </citation>
    <scope>IDENTIFICATION</scope>
</reference>
<reference evidence="4" key="1">
    <citation type="submission" date="2025-08" db="UniProtKB">
        <authorList>
            <consortium name="Ensembl"/>
        </authorList>
    </citation>
    <scope>IDENTIFICATION</scope>
</reference>
<dbReference type="Ensembl" id="ENSKMAT00000016240.1">
    <property type="protein sequence ID" value="ENSKMAP00000016010.1"/>
    <property type="gene ID" value="ENSKMAG00000011952.1"/>
</dbReference>
<evidence type="ECO:0008006" key="6">
    <source>
        <dbReference type="Google" id="ProtNLM"/>
    </source>
</evidence>
<organism evidence="4 5">
    <name type="scientific">Kryptolebias marmoratus</name>
    <name type="common">Mangrove killifish</name>
    <name type="synonym">Rivulus marmoratus</name>
    <dbReference type="NCBI Taxonomy" id="37003"/>
    <lineage>
        <taxon>Eukaryota</taxon>
        <taxon>Metazoa</taxon>
        <taxon>Chordata</taxon>
        <taxon>Craniata</taxon>
        <taxon>Vertebrata</taxon>
        <taxon>Euteleostomi</taxon>
        <taxon>Actinopterygii</taxon>
        <taxon>Neopterygii</taxon>
        <taxon>Teleostei</taxon>
        <taxon>Neoteleostei</taxon>
        <taxon>Acanthomorphata</taxon>
        <taxon>Ovalentaria</taxon>
        <taxon>Atherinomorphae</taxon>
        <taxon>Cyprinodontiformes</taxon>
        <taxon>Rivulidae</taxon>
        <taxon>Kryptolebias</taxon>
    </lineage>
</organism>
<evidence type="ECO:0000256" key="1">
    <source>
        <dbReference type="ARBA" id="ARBA00005483"/>
    </source>
</evidence>
<evidence type="ECO:0000256" key="2">
    <source>
        <dbReference type="ARBA" id="ARBA00022553"/>
    </source>
</evidence>
<dbReference type="InterPro" id="IPR008025">
    <property type="entry name" value="CPI-17"/>
</dbReference>
<dbReference type="GeneTree" id="ENSGT00940000172514"/>
<dbReference type="GO" id="GO:0004865">
    <property type="term" value="F:protein serine/threonine phosphatase inhibitor activity"/>
    <property type="evidence" value="ECO:0007669"/>
    <property type="project" value="TreeGrafter"/>
</dbReference>
<evidence type="ECO:0000313" key="5">
    <source>
        <dbReference type="Proteomes" id="UP000264800"/>
    </source>
</evidence>
<proteinExistence type="inferred from homology"/>
<dbReference type="InterPro" id="IPR036658">
    <property type="entry name" value="CPI-17_sf"/>
</dbReference>
<keyword evidence="2" id="KW-0597">Phosphoprotein</keyword>